<proteinExistence type="predicted"/>
<dbReference type="PANTHER" id="PTHR46798:SF3">
    <property type="entry name" value="RING FINGER FAMILY PROTEIN"/>
    <property type="match status" value="1"/>
</dbReference>
<comment type="caution">
    <text evidence="3">The sequence shown here is derived from an EMBL/GenBank/DDBJ whole genome shotgun (WGS) entry which is preliminary data.</text>
</comment>
<dbReference type="AlphaFoldDB" id="A0AAV5HKG9"/>
<dbReference type="Gene3D" id="3.30.40.10">
    <property type="entry name" value="Zinc/RING finger domain, C3HC4 (zinc finger)"/>
    <property type="match status" value="1"/>
</dbReference>
<keyword evidence="1" id="KW-0862">Zinc</keyword>
<evidence type="ECO:0000313" key="3">
    <source>
        <dbReference type="EMBL" id="GKU85450.1"/>
    </source>
</evidence>
<dbReference type="EMBL" id="BPVZ01000001">
    <property type="protein sequence ID" value="GKU85450.1"/>
    <property type="molecule type" value="Genomic_DNA"/>
</dbReference>
<feature type="domain" description="RING-type" evidence="2">
    <location>
        <begin position="18"/>
        <end position="63"/>
    </location>
</feature>
<evidence type="ECO:0000256" key="1">
    <source>
        <dbReference type="PROSITE-ProRule" id="PRU00175"/>
    </source>
</evidence>
<evidence type="ECO:0000313" key="4">
    <source>
        <dbReference type="Proteomes" id="UP001054252"/>
    </source>
</evidence>
<dbReference type="PANTHER" id="PTHR46798">
    <property type="entry name" value="OS09G0511500 PROTEIN"/>
    <property type="match status" value="1"/>
</dbReference>
<keyword evidence="1" id="KW-0863">Zinc-finger</keyword>
<gene>
    <name evidence="3" type="ORF">SLEP1_g128</name>
</gene>
<dbReference type="PROSITE" id="PS50089">
    <property type="entry name" value="ZF_RING_2"/>
    <property type="match status" value="1"/>
</dbReference>
<dbReference type="Pfam" id="PF13639">
    <property type="entry name" value="zf-RING_2"/>
    <property type="match status" value="1"/>
</dbReference>
<accession>A0AAV5HKG9</accession>
<dbReference type="Proteomes" id="UP001054252">
    <property type="component" value="Unassembled WGS sequence"/>
</dbReference>
<name>A0AAV5HKG9_9ROSI</name>
<dbReference type="InterPro" id="IPR044274">
    <property type="entry name" value="RFI2"/>
</dbReference>
<dbReference type="InterPro" id="IPR001841">
    <property type="entry name" value="Znf_RING"/>
</dbReference>
<evidence type="ECO:0000259" key="2">
    <source>
        <dbReference type="PROSITE" id="PS50089"/>
    </source>
</evidence>
<dbReference type="GO" id="GO:0008270">
    <property type="term" value="F:zinc ion binding"/>
    <property type="evidence" value="ECO:0007669"/>
    <property type="project" value="UniProtKB-KW"/>
</dbReference>
<organism evidence="3 4">
    <name type="scientific">Rubroshorea leprosula</name>
    <dbReference type="NCBI Taxonomy" id="152421"/>
    <lineage>
        <taxon>Eukaryota</taxon>
        <taxon>Viridiplantae</taxon>
        <taxon>Streptophyta</taxon>
        <taxon>Embryophyta</taxon>
        <taxon>Tracheophyta</taxon>
        <taxon>Spermatophyta</taxon>
        <taxon>Magnoliopsida</taxon>
        <taxon>eudicotyledons</taxon>
        <taxon>Gunneridae</taxon>
        <taxon>Pentapetalae</taxon>
        <taxon>rosids</taxon>
        <taxon>malvids</taxon>
        <taxon>Malvales</taxon>
        <taxon>Dipterocarpaceae</taxon>
        <taxon>Rubroshorea</taxon>
    </lineage>
</organism>
<sequence length="380" mass="41821">MAATPASQAVPSSLIDNCPICWDELSTNCGRTLVTLQCSHKFHLDCIGSTFNSFGEMRCPLCRAIENGTWIIPEERADQAASEEDDSDTVECEVGSERAAAAMEETFSRIISDFLEIHQNSNTHSHSALISRSTLVDLQFLFSTGDPELQSQFYDHLASKNLSLSSITHLLASTMDSAPTYVALLASEVYLSLLLSPNSPVFTLTPVAFPPFLHSIRRSLKHRPPAPPDDLESLIQTVGEIPVMALETCSNSCSLNRLMELRSLVFSGVLRTEHGQEENHGVKKALVNLPMHLTKKAPEKAERRTLAAGSIMEIVRVMEFDEQVVFVEYIVKMTEGKASLRLLAVDLIATQMTSMDDLLGMDKGGESRRLSGIKVFRGFG</sequence>
<keyword evidence="4" id="KW-1185">Reference proteome</keyword>
<dbReference type="GO" id="GO:0004842">
    <property type="term" value="F:ubiquitin-protein transferase activity"/>
    <property type="evidence" value="ECO:0007669"/>
    <property type="project" value="InterPro"/>
</dbReference>
<dbReference type="SUPFAM" id="SSF57850">
    <property type="entry name" value="RING/U-box"/>
    <property type="match status" value="1"/>
</dbReference>
<dbReference type="SMART" id="SM00184">
    <property type="entry name" value="RING"/>
    <property type="match status" value="1"/>
</dbReference>
<dbReference type="InterPro" id="IPR013083">
    <property type="entry name" value="Znf_RING/FYVE/PHD"/>
</dbReference>
<reference evidence="3 4" key="1">
    <citation type="journal article" date="2021" name="Commun. Biol.">
        <title>The genome of Shorea leprosula (Dipterocarpaceae) highlights the ecological relevance of drought in aseasonal tropical rainforests.</title>
        <authorList>
            <person name="Ng K.K.S."/>
            <person name="Kobayashi M.J."/>
            <person name="Fawcett J.A."/>
            <person name="Hatakeyama M."/>
            <person name="Paape T."/>
            <person name="Ng C.H."/>
            <person name="Ang C.C."/>
            <person name="Tnah L.H."/>
            <person name="Lee C.T."/>
            <person name="Nishiyama T."/>
            <person name="Sese J."/>
            <person name="O'Brien M.J."/>
            <person name="Copetti D."/>
            <person name="Mohd Noor M.I."/>
            <person name="Ong R.C."/>
            <person name="Putra M."/>
            <person name="Sireger I.Z."/>
            <person name="Indrioko S."/>
            <person name="Kosugi Y."/>
            <person name="Izuno A."/>
            <person name="Isagi Y."/>
            <person name="Lee S.L."/>
            <person name="Shimizu K.K."/>
        </authorList>
    </citation>
    <scope>NUCLEOTIDE SEQUENCE [LARGE SCALE GENOMIC DNA]</scope>
    <source>
        <strain evidence="3">214</strain>
    </source>
</reference>
<protein>
    <recommendedName>
        <fullName evidence="2">RING-type domain-containing protein</fullName>
    </recommendedName>
</protein>
<keyword evidence="1" id="KW-0479">Metal-binding</keyword>